<dbReference type="GO" id="GO:0005739">
    <property type="term" value="C:mitochondrion"/>
    <property type="evidence" value="ECO:0007669"/>
    <property type="project" value="UniProtKB-SubCell"/>
</dbReference>
<dbReference type="OMA" id="SECEVEY"/>
<dbReference type="PROSITE" id="PS50810">
    <property type="entry name" value="FRATAXIN_2"/>
    <property type="match status" value="1"/>
</dbReference>
<dbReference type="GO" id="GO:0006783">
    <property type="term" value="P:heme biosynthetic process"/>
    <property type="evidence" value="ECO:0007669"/>
    <property type="project" value="UniProtKB-KW"/>
</dbReference>
<dbReference type="EC" id="1.16.3.1" evidence="3"/>
<evidence type="ECO:0000313" key="17">
    <source>
        <dbReference type="Ensembl" id="ENSANAP00000035684.1"/>
    </source>
</evidence>
<sequence>MNYISVYFRKSGTLGHSGFLDETTHERLAEEMLDSLSEFFEDLTDKPYVFFKDYDVFFGSGILTAKLGRDLGTYVINKQMRNKQIWLSSPSSGPKCYDWTGKNWVYSHDGDGMFLHELLAA</sequence>
<keyword evidence="13" id="KW-0350">Heme biosynthesis</keyword>
<dbReference type="Gene3D" id="3.30.920.10">
    <property type="entry name" value="Frataxin/CyaY"/>
    <property type="match status" value="1"/>
</dbReference>
<dbReference type="SMART" id="SM01219">
    <property type="entry name" value="Frataxin_Cyay"/>
    <property type="match status" value="1"/>
</dbReference>
<dbReference type="NCBIfam" id="TIGR03422">
    <property type="entry name" value="mito_frataxin"/>
    <property type="match status" value="1"/>
</dbReference>
<evidence type="ECO:0000256" key="11">
    <source>
        <dbReference type="ARBA" id="ARBA00023065"/>
    </source>
</evidence>
<keyword evidence="7" id="KW-0410">Iron transport</keyword>
<keyword evidence="5" id="KW-0409">Iron storage</keyword>
<dbReference type="InterPro" id="IPR002908">
    <property type="entry name" value="Frataxin/CyaY"/>
</dbReference>
<evidence type="ECO:0000313" key="18">
    <source>
        <dbReference type="Proteomes" id="UP000233020"/>
    </source>
</evidence>
<dbReference type="GO" id="GO:0016226">
    <property type="term" value="P:iron-sulfur cluster assembly"/>
    <property type="evidence" value="ECO:0007669"/>
    <property type="project" value="InterPro"/>
</dbReference>
<accession>A0A2K5ER42</accession>
<evidence type="ECO:0000256" key="12">
    <source>
        <dbReference type="ARBA" id="ARBA00023128"/>
    </source>
</evidence>
<dbReference type="InterPro" id="IPR036524">
    <property type="entry name" value="Frataxin/CyaY_sf"/>
</dbReference>
<dbReference type="GO" id="GO:0006826">
    <property type="term" value="P:iron ion transport"/>
    <property type="evidence" value="ECO:0007669"/>
    <property type="project" value="UniProtKB-KW"/>
</dbReference>
<keyword evidence="18" id="KW-1185">Reference proteome</keyword>
<dbReference type="STRING" id="37293.ENSANAP00000035684"/>
<evidence type="ECO:0000256" key="3">
    <source>
        <dbReference type="ARBA" id="ARBA00013107"/>
    </source>
</evidence>
<dbReference type="GO" id="GO:0004322">
    <property type="term" value="F:ferroxidase activity"/>
    <property type="evidence" value="ECO:0007669"/>
    <property type="project" value="UniProtKB-EC"/>
</dbReference>
<dbReference type="PANTHER" id="PTHR16821">
    <property type="entry name" value="FRATAXIN"/>
    <property type="match status" value="1"/>
</dbReference>
<keyword evidence="12" id="KW-0496">Mitochondrion</keyword>
<dbReference type="Proteomes" id="UP000233020">
    <property type="component" value="Unplaced"/>
</dbReference>
<comment type="catalytic activity">
    <reaction evidence="16">
        <text>4 Fe(2+) + O2 + 4 H(+) = 4 Fe(3+) + 2 H2O</text>
        <dbReference type="Rhea" id="RHEA:11148"/>
        <dbReference type="ChEBI" id="CHEBI:15377"/>
        <dbReference type="ChEBI" id="CHEBI:15378"/>
        <dbReference type="ChEBI" id="CHEBI:15379"/>
        <dbReference type="ChEBI" id="CHEBI:29033"/>
        <dbReference type="ChEBI" id="CHEBI:29034"/>
        <dbReference type="EC" id="1.16.3.1"/>
    </reaction>
</comment>
<dbReference type="GO" id="GO:0008199">
    <property type="term" value="F:ferric iron binding"/>
    <property type="evidence" value="ECO:0007669"/>
    <property type="project" value="InterPro"/>
</dbReference>
<evidence type="ECO:0000256" key="9">
    <source>
        <dbReference type="ARBA" id="ARBA00023002"/>
    </source>
</evidence>
<dbReference type="PANTHER" id="PTHR16821:SF2">
    <property type="entry name" value="FRATAXIN, MITOCHONDRIAL"/>
    <property type="match status" value="1"/>
</dbReference>
<reference evidence="17" key="1">
    <citation type="submission" date="2025-08" db="UniProtKB">
        <authorList>
            <consortium name="Ensembl"/>
        </authorList>
    </citation>
    <scope>IDENTIFICATION</scope>
</reference>
<dbReference type="GO" id="GO:0008198">
    <property type="term" value="F:ferrous iron binding"/>
    <property type="evidence" value="ECO:0007669"/>
    <property type="project" value="TreeGrafter"/>
</dbReference>
<evidence type="ECO:0000256" key="1">
    <source>
        <dbReference type="ARBA" id="ARBA00004173"/>
    </source>
</evidence>
<dbReference type="AlphaFoldDB" id="A0A2K5ER42"/>
<dbReference type="InterPro" id="IPR017789">
    <property type="entry name" value="Frataxin"/>
</dbReference>
<dbReference type="NCBIfam" id="TIGR03421">
    <property type="entry name" value="FeS_CyaY"/>
    <property type="match status" value="1"/>
</dbReference>
<dbReference type="Ensembl" id="ENSANAT00000053753.1">
    <property type="protein sequence ID" value="ENSANAP00000035684.1"/>
    <property type="gene ID" value="ENSANAG00000035375.1"/>
</dbReference>
<keyword evidence="11" id="KW-0406">Ion transport</keyword>
<reference evidence="17" key="2">
    <citation type="submission" date="2025-09" db="UniProtKB">
        <authorList>
            <consortium name="Ensembl"/>
        </authorList>
    </citation>
    <scope>IDENTIFICATION</scope>
</reference>
<keyword evidence="8" id="KW-0809">Transit peptide</keyword>
<evidence type="ECO:0000256" key="7">
    <source>
        <dbReference type="ARBA" id="ARBA00022496"/>
    </source>
</evidence>
<dbReference type="GO" id="GO:0034986">
    <property type="term" value="F:iron chaperone activity"/>
    <property type="evidence" value="ECO:0007669"/>
    <property type="project" value="TreeGrafter"/>
</dbReference>
<name>A0A2K5ER42_AOTNA</name>
<evidence type="ECO:0000256" key="8">
    <source>
        <dbReference type="ARBA" id="ARBA00022946"/>
    </source>
</evidence>
<evidence type="ECO:0000256" key="5">
    <source>
        <dbReference type="ARBA" id="ARBA00022434"/>
    </source>
</evidence>
<evidence type="ECO:0000256" key="15">
    <source>
        <dbReference type="ARBA" id="ARBA00046911"/>
    </source>
</evidence>
<dbReference type="GeneTree" id="ENSGT00390000005811"/>
<comment type="function">
    <text evidence="14">Modulates the RNA-binding activity of ACO1. May be involved in the cytoplasmic iron-sulfur protein biogenesis. May contribute to oxidative stress resistance and overall cell survival.</text>
</comment>
<dbReference type="Pfam" id="PF01491">
    <property type="entry name" value="Frataxin_Cyay"/>
    <property type="match status" value="1"/>
</dbReference>
<evidence type="ECO:0000256" key="16">
    <source>
        <dbReference type="ARBA" id="ARBA00047990"/>
    </source>
</evidence>
<evidence type="ECO:0000256" key="2">
    <source>
        <dbReference type="ARBA" id="ARBA00008183"/>
    </source>
</evidence>
<dbReference type="GO" id="GO:0006879">
    <property type="term" value="P:intracellular iron ion homeostasis"/>
    <property type="evidence" value="ECO:0007669"/>
    <property type="project" value="UniProtKB-KW"/>
</dbReference>
<dbReference type="PRINTS" id="PR00904">
    <property type="entry name" value="FRATAXIN"/>
</dbReference>
<evidence type="ECO:0000256" key="6">
    <source>
        <dbReference type="ARBA" id="ARBA00022448"/>
    </source>
</evidence>
<keyword evidence="6" id="KW-0813">Transport</keyword>
<evidence type="ECO:0000256" key="10">
    <source>
        <dbReference type="ARBA" id="ARBA00023004"/>
    </source>
</evidence>
<organism evidence="17 18">
    <name type="scientific">Aotus nancymaae</name>
    <name type="common">Ma's night monkey</name>
    <dbReference type="NCBI Taxonomy" id="37293"/>
    <lineage>
        <taxon>Eukaryota</taxon>
        <taxon>Metazoa</taxon>
        <taxon>Chordata</taxon>
        <taxon>Craniata</taxon>
        <taxon>Vertebrata</taxon>
        <taxon>Euteleostomi</taxon>
        <taxon>Mammalia</taxon>
        <taxon>Eutheria</taxon>
        <taxon>Euarchontoglires</taxon>
        <taxon>Primates</taxon>
        <taxon>Haplorrhini</taxon>
        <taxon>Platyrrhini</taxon>
        <taxon>Aotidae</taxon>
        <taxon>Aotus</taxon>
    </lineage>
</organism>
<keyword evidence="9" id="KW-0560">Oxidoreductase</keyword>
<dbReference type="GO" id="GO:0051537">
    <property type="term" value="F:2 iron, 2 sulfur cluster binding"/>
    <property type="evidence" value="ECO:0007669"/>
    <property type="project" value="TreeGrafter"/>
</dbReference>
<comment type="subcellular location">
    <subcellularLocation>
        <location evidence="1">Mitochondrion</location>
    </subcellularLocation>
</comment>
<evidence type="ECO:0000256" key="13">
    <source>
        <dbReference type="ARBA" id="ARBA00023133"/>
    </source>
</evidence>
<comment type="subunit">
    <text evidence="15">Interacts with ACO1. Interacts with ISCU (cytoplasmic form).</text>
</comment>
<evidence type="ECO:0000256" key="14">
    <source>
        <dbReference type="ARBA" id="ARBA00045532"/>
    </source>
</evidence>
<evidence type="ECO:0000256" key="4">
    <source>
        <dbReference type="ARBA" id="ARBA00014720"/>
    </source>
</evidence>
<dbReference type="SUPFAM" id="SSF55387">
    <property type="entry name" value="Frataxin/Nqo15-like"/>
    <property type="match status" value="1"/>
</dbReference>
<keyword evidence="10" id="KW-0408">Iron</keyword>
<protein>
    <recommendedName>
        <fullName evidence="4">Frataxin, mitochondrial</fullName>
        <ecNumber evidence="3">1.16.3.1</ecNumber>
    </recommendedName>
</protein>
<comment type="similarity">
    <text evidence="2">Belongs to the frataxin family.</text>
</comment>
<proteinExistence type="inferred from homology"/>